<evidence type="ECO:0000256" key="10">
    <source>
        <dbReference type="ARBA" id="ARBA00022917"/>
    </source>
</evidence>
<dbReference type="PROSITE" id="PS51483">
    <property type="entry name" value="B5"/>
    <property type="match status" value="1"/>
</dbReference>
<dbReference type="GO" id="GO:0000287">
    <property type="term" value="F:magnesium ion binding"/>
    <property type="evidence" value="ECO:0007669"/>
    <property type="project" value="InterPro"/>
</dbReference>
<dbReference type="PANTHER" id="PTHR10947:SF0">
    <property type="entry name" value="PHENYLALANINE--TRNA LIGASE BETA SUBUNIT"/>
    <property type="match status" value="1"/>
</dbReference>
<comment type="caution">
    <text evidence="16">The sequence shown here is derived from an EMBL/GenBank/DDBJ whole genome shotgun (WGS) entry which is preliminary data.</text>
</comment>
<dbReference type="InterPro" id="IPR041616">
    <property type="entry name" value="PheRS_beta_core"/>
</dbReference>
<dbReference type="Gene3D" id="3.30.930.10">
    <property type="entry name" value="Bira Bifunctional Protein, Domain 2"/>
    <property type="match status" value="1"/>
</dbReference>
<dbReference type="GO" id="GO:0004826">
    <property type="term" value="F:phenylalanine-tRNA ligase activity"/>
    <property type="evidence" value="ECO:0007669"/>
    <property type="project" value="UniProtKB-EC"/>
</dbReference>
<comment type="cofactor">
    <cofactor evidence="1">
        <name>Mg(2+)</name>
        <dbReference type="ChEBI" id="CHEBI:18420"/>
    </cofactor>
</comment>
<dbReference type="InterPro" id="IPR005147">
    <property type="entry name" value="tRNA_synthase_B5-dom"/>
</dbReference>
<dbReference type="Pfam" id="PF03483">
    <property type="entry name" value="B3_4"/>
    <property type="match status" value="1"/>
</dbReference>
<evidence type="ECO:0000256" key="13">
    <source>
        <dbReference type="ARBA" id="ARBA00049255"/>
    </source>
</evidence>
<dbReference type="GO" id="GO:0003723">
    <property type="term" value="F:RNA binding"/>
    <property type="evidence" value="ECO:0007669"/>
    <property type="project" value="InterPro"/>
</dbReference>
<dbReference type="Pfam" id="PF17759">
    <property type="entry name" value="tRNA_synthFbeta"/>
    <property type="match status" value="1"/>
</dbReference>
<dbReference type="Gene3D" id="3.30.56.10">
    <property type="match status" value="2"/>
</dbReference>
<name>A0A1F4VDY7_UNCKA</name>
<dbReference type="InterPro" id="IPR009061">
    <property type="entry name" value="DNA-bd_dom_put_sf"/>
</dbReference>
<dbReference type="InterPro" id="IPR045864">
    <property type="entry name" value="aa-tRNA-synth_II/BPL/LPL"/>
</dbReference>
<evidence type="ECO:0000256" key="3">
    <source>
        <dbReference type="ARBA" id="ARBA00011209"/>
    </source>
</evidence>
<dbReference type="PROSITE" id="PS51447">
    <property type="entry name" value="FDX_ACB"/>
    <property type="match status" value="1"/>
</dbReference>
<dbReference type="GO" id="GO:0009328">
    <property type="term" value="C:phenylalanine-tRNA ligase complex"/>
    <property type="evidence" value="ECO:0007669"/>
    <property type="project" value="TreeGrafter"/>
</dbReference>
<evidence type="ECO:0000313" key="16">
    <source>
        <dbReference type="EMBL" id="OGC55384.1"/>
    </source>
</evidence>
<dbReference type="EMBL" id="MEVI01000002">
    <property type="protein sequence ID" value="OGC55384.1"/>
    <property type="molecule type" value="Genomic_DNA"/>
</dbReference>
<dbReference type="SMART" id="SM00874">
    <property type="entry name" value="B5"/>
    <property type="match status" value="1"/>
</dbReference>
<dbReference type="NCBIfam" id="TIGR00472">
    <property type="entry name" value="pheT_bact"/>
    <property type="match status" value="1"/>
</dbReference>
<dbReference type="AlphaFoldDB" id="A0A1F4VDY7"/>
<dbReference type="EC" id="6.1.1.20" evidence="4"/>
<dbReference type="SMART" id="SM00873">
    <property type="entry name" value="B3_4"/>
    <property type="match status" value="1"/>
</dbReference>
<gene>
    <name evidence="16" type="ORF">A3A78_00295</name>
</gene>
<dbReference type="InterPro" id="IPR045060">
    <property type="entry name" value="Phe-tRNA-ligase_IIc_bsu"/>
</dbReference>
<evidence type="ECO:0000256" key="7">
    <source>
        <dbReference type="ARBA" id="ARBA00022741"/>
    </source>
</evidence>
<reference evidence="16 17" key="1">
    <citation type="journal article" date="2016" name="Nat. Commun.">
        <title>Thousands of microbial genomes shed light on interconnected biogeochemical processes in an aquifer system.</title>
        <authorList>
            <person name="Anantharaman K."/>
            <person name="Brown C.T."/>
            <person name="Hug L.A."/>
            <person name="Sharon I."/>
            <person name="Castelle C.J."/>
            <person name="Probst A.J."/>
            <person name="Thomas B.C."/>
            <person name="Singh A."/>
            <person name="Wilkins M.J."/>
            <person name="Karaoz U."/>
            <person name="Brodie E.L."/>
            <person name="Williams K.H."/>
            <person name="Hubbard S.S."/>
            <person name="Banfield J.F."/>
        </authorList>
    </citation>
    <scope>NUCLEOTIDE SEQUENCE [LARGE SCALE GENOMIC DNA]</scope>
</reference>
<evidence type="ECO:0000259" key="14">
    <source>
        <dbReference type="PROSITE" id="PS51447"/>
    </source>
</evidence>
<evidence type="ECO:0000256" key="8">
    <source>
        <dbReference type="ARBA" id="ARBA00022840"/>
    </source>
</evidence>
<protein>
    <recommendedName>
        <fullName evidence="4">phenylalanine--tRNA ligase</fullName>
        <ecNumber evidence="4">6.1.1.20</ecNumber>
    </recommendedName>
    <alternativeName>
        <fullName evidence="12">Phenylalanyl-tRNA synthetase beta subunit</fullName>
    </alternativeName>
</protein>
<dbReference type="InterPro" id="IPR005121">
    <property type="entry name" value="Fdx_antiC-bd"/>
</dbReference>
<keyword evidence="9" id="KW-0460">Magnesium</keyword>
<dbReference type="SUPFAM" id="SSF56037">
    <property type="entry name" value="PheT/TilS domain"/>
    <property type="match status" value="1"/>
</dbReference>
<evidence type="ECO:0000313" key="17">
    <source>
        <dbReference type="Proteomes" id="UP000176504"/>
    </source>
</evidence>
<dbReference type="Pfam" id="PF03484">
    <property type="entry name" value="B5"/>
    <property type="match status" value="1"/>
</dbReference>
<dbReference type="SUPFAM" id="SSF55681">
    <property type="entry name" value="Class II aaRS and biotin synthetases"/>
    <property type="match status" value="1"/>
</dbReference>
<comment type="subunit">
    <text evidence="3">Tetramer of two alpha and two beta subunits.</text>
</comment>
<dbReference type="InterPro" id="IPR020825">
    <property type="entry name" value="Phe-tRNA_synthase-like_B3/B4"/>
</dbReference>
<dbReference type="SUPFAM" id="SSF46955">
    <property type="entry name" value="Putative DNA-binding domain"/>
    <property type="match status" value="2"/>
</dbReference>
<keyword evidence="8" id="KW-0067">ATP-binding</keyword>
<comment type="similarity">
    <text evidence="2">Belongs to the phenylalanyl-tRNA synthetase beta subunit family. Type 1 subfamily.</text>
</comment>
<sequence length="669" mass="76402">MRIPFGWLKQYVDVYLTPKDVANSLTLIGHALDKPIFSQEGDFVMDFEDRGNRADVSGVIGIARDLAAVTEEKLKLPKLSEIPETNNKLFQPAIKVESDKVLRWRAVVFKGIKVEPSPDWMQKRLKSYGIEVINNIVDITNYVMIEFGMPLHAFDLDKVNEIILRSAKRGETMVTFEGTKLSLDENDLIAADKTKPLTLTTAVGGAESGISISTKNVLIEAGLYHQATARRSAIKHNVRNETSNRLGKYLHPHYCEIAIARAIQLMKEVTGTDCEEVSFDYYPKKEDSLILKLTKERLNLISGEDIPLKTAGKHLEDLGFLINGMDDKNLIVSVPYFRTDVVSEDDLIEEVLRIKGYDTIPSYLPQKPAPTKLHFPEMELEDEIRDILSKLEFNEIASEQIIDIEELRKIGFLLEESTLRGEHLVKLENSWNKELNILRPTLLLNFIKYLSSYLKQGVGDIKLFECGKVYKVNPNKKGYEKYLEVRKVGIMVNSDFLTLKSRLETFLLELGIKNISYEKEENFLSKSQKSAVLIYDEQTLGRVGELKQKVVGEFGINEVISYCELDLRTILEFTTDNFSGEVKTSLENLVSEDFTFTVDEHFEVGKLVNELQQVLDITTSIIFVGVYKDEKLKKDKKKSVTFNFKFQIDKSNWESKKVKRLWDSYSHSA</sequence>
<dbReference type="InterPro" id="IPR036690">
    <property type="entry name" value="Fdx_antiC-bd_sf"/>
</dbReference>
<keyword evidence="6" id="KW-0479">Metal-binding</keyword>
<dbReference type="Gene3D" id="3.30.70.380">
    <property type="entry name" value="Ferrodoxin-fold anticodon-binding domain"/>
    <property type="match status" value="1"/>
</dbReference>
<dbReference type="PANTHER" id="PTHR10947">
    <property type="entry name" value="PHENYLALANYL-TRNA SYNTHETASE BETA CHAIN AND LEUCINE-RICH REPEAT-CONTAINING PROTEIN 47"/>
    <property type="match status" value="1"/>
</dbReference>
<comment type="catalytic activity">
    <reaction evidence="13">
        <text>tRNA(Phe) + L-phenylalanine + ATP = L-phenylalanyl-tRNA(Phe) + AMP + diphosphate + H(+)</text>
        <dbReference type="Rhea" id="RHEA:19413"/>
        <dbReference type="Rhea" id="RHEA-COMP:9668"/>
        <dbReference type="Rhea" id="RHEA-COMP:9699"/>
        <dbReference type="ChEBI" id="CHEBI:15378"/>
        <dbReference type="ChEBI" id="CHEBI:30616"/>
        <dbReference type="ChEBI" id="CHEBI:33019"/>
        <dbReference type="ChEBI" id="CHEBI:58095"/>
        <dbReference type="ChEBI" id="CHEBI:78442"/>
        <dbReference type="ChEBI" id="CHEBI:78531"/>
        <dbReference type="ChEBI" id="CHEBI:456215"/>
        <dbReference type="EC" id="6.1.1.20"/>
    </reaction>
</comment>
<evidence type="ECO:0000256" key="5">
    <source>
        <dbReference type="ARBA" id="ARBA00022598"/>
    </source>
</evidence>
<evidence type="ECO:0000256" key="11">
    <source>
        <dbReference type="ARBA" id="ARBA00023146"/>
    </source>
</evidence>
<dbReference type="Gene3D" id="3.50.40.10">
    <property type="entry name" value="Phenylalanyl-trna Synthetase, Chain B, domain 3"/>
    <property type="match status" value="1"/>
</dbReference>
<organism evidence="16 17">
    <name type="scientific">candidate division WWE3 bacterium RIFCSPLOWO2_01_FULL_41_18</name>
    <dbReference type="NCBI Taxonomy" id="1802625"/>
    <lineage>
        <taxon>Bacteria</taxon>
        <taxon>Katanobacteria</taxon>
    </lineage>
</organism>
<dbReference type="GO" id="GO:0005524">
    <property type="term" value="F:ATP binding"/>
    <property type="evidence" value="ECO:0007669"/>
    <property type="project" value="UniProtKB-KW"/>
</dbReference>
<dbReference type="InterPro" id="IPR005146">
    <property type="entry name" value="B3/B4_tRNA-bd"/>
</dbReference>
<evidence type="ECO:0000256" key="1">
    <source>
        <dbReference type="ARBA" id="ARBA00001946"/>
    </source>
</evidence>
<keyword evidence="10" id="KW-0648">Protein biosynthesis</keyword>
<dbReference type="GO" id="GO:0006432">
    <property type="term" value="P:phenylalanyl-tRNA aminoacylation"/>
    <property type="evidence" value="ECO:0007669"/>
    <property type="project" value="InterPro"/>
</dbReference>
<dbReference type="Proteomes" id="UP000176504">
    <property type="component" value="Unassembled WGS sequence"/>
</dbReference>
<proteinExistence type="inferred from homology"/>
<evidence type="ECO:0000256" key="2">
    <source>
        <dbReference type="ARBA" id="ARBA00008653"/>
    </source>
</evidence>
<evidence type="ECO:0000256" key="12">
    <source>
        <dbReference type="ARBA" id="ARBA00033189"/>
    </source>
</evidence>
<evidence type="ECO:0000256" key="4">
    <source>
        <dbReference type="ARBA" id="ARBA00012814"/>
    </source>
</evidence>
<keyword evidence="11" id="KW-0030">Aminoacyl-tRNA synthetase</keyword>
<feature type="domain" description="B5" evidence="15">
    <location>
        <begin position="286"/>
        <end position="362"/>
    </location>
</feature>
<evidence type="ECO:0000256" key="6">
    <source>
        <dbReference type="ARBA" id="ARBA00022723"/>
    </source>
</evidence>
<dbReference type="InterPro" id="IPR004532">
    <property type="entry name" value="Phe-tRNA-ligase_IIc_bsu_bact"/>
</dbReference>
<accession>A0A1F4VDY7</accession>
<feature type="domain" description="FDX-ACB" evidence="14">
    <location>
        <begin position="585"/>
        <end position="669"/>
    </location>
</feature>
<keyword evidence="5 16" id="KW-0436">Ligase</keyword>
<evidence type="ECO:0000256" key="9">
    <source>
        <dbReference type="ARBA" id="ARBA00022842"/>
    </source>
</evidence>
<keyword evidence="7" id="KW-0547">Nucleotide-binding</keyword>
<evidence type="ECO:0000259" key="15">
    <source>
        <dbReference type="PROSITE" id="PS51483"/>
    </source>
</evidence>